<dbReference type="Proteomes" id="UP001222325">
    <property type="component" value="Unassembled WGS sequence"/>
</dbReference>
<dbReference type="EMBL" id="JARJCN010000028">
    <property type="protein sequence ID" value="KAJ7087660.1"/>
    <property type="molecule type" value="Genomic_DNA"/>
</dbReference>
<accession>A0AAD6U7U7</accession>
<comment type="caution">
    <text evidence="1">The sequence shown here is derived from an EMBL/GenBank/DDBJ whole genome shotgun (WGS) entry which is preliminary data.</text>
</comment>
<evidence type="ECO:0000313" key="2">
    <source>
        <dbReference type="Proteomes" id="UP001222325"/>
    </source>
</evidence>
<evidence type="ECO:0000313" key="1">
    <source>
        <dbReference type="EMBL" id="KAJ7087660.1"/>
    </source>
</evidence>
<name>A0AAD6U7U7_9AGAR</name>
<protein>
    <submittedName>
        <fullName evidence="1">Uncharacterized protein</fullName>
    </submittedName>
</protein>
<sequence length="108" mass="12340">MGPHCSSRSMLLLTQMWPNVWTRIFVVDRGQIENSSKSKAALNAMGRAHPIQIWPMYNPGLPCSLFFYLLLSPIVFHPNRNVQPEICSFYVRIAWPRRVQGSWPVAAG</sequence>
<proteinExistence type="predicted"/>
<gene>
    <name evidence="1" type="ORF">B0H15DRAFT_842781</name>
</gene>
<dbReference type="AlphaFoldDB" id="A0AAD6U7U7"/>
<keyword evidence="2" id="KW-1185">Reference proteome</keyword>
<organism evidence="1 2">
    <name type="scientific">Mycena belliarum</name>
    <dbReference type="NCBI Taxonomy" id="1033014"/>
    <lineage>
        <taxon>Eukaryota</taxon>
        <taxon>Fungi</taxon>
        <taxon>Dikarya</taxon>
        <taxon>Basidiomycota</taxon>
        <taxon>Agaricomycotina</taxon>
        <taxon>Agaricomycetes</taxon>
        <taxon>Agaricomycetidae</taxon>
        <taxon>Agaricales</taxon>
        <taxon>Marasmiineae</taxon>
        <taxon>Mycenaceae</taxon>
        <taxon>Mycena</taxon>
    </lineage>
</organism>
<reference evidence="1" key="1">
    <citation type="submission" date="2023-03" db="EMBL/GenBank/DDBJ databases">
        <title>Massive genome expansion in bonnet fungi (Mycena s.s.) driven by repeated elements and novel gene families across ecological guilds.</title>
        <authorList>
            <consortium name="Lawrence Berkeley National Laboratory"/>
            <person name="Harder C.B."/>
            <person name="Miyauchi S."/>
            <person name="Viragh M."/>
            <person name="Kuo A."/>
            <person name="Thoen E."/>
            <person name="Andreopoulos B."/>
            <person name="Lu D."/>
            <person name="Skrede I."/>
            <person name="Drula E."/>
            <person name="Henrissat B."/>
            <person name="Morin E."/>
            <person name="Kohler A."/>
            <person name="Barry K."/>
            <person name="LaButti K."/>
            <person name="Morin E."/>
            <person name="Salamov A."/>
            <person name="Lipzen A."/>
            <person name="Mereny Z."/>
            <person name="Hegedus B."/>
            <person name="Baldrian P."/>
            <person name="Stursova M."/>
            <person name="Weitz H."/>
            <person name="Taylor A."/>
            <person name="Grigoriev I.V."/>
            <person name="Nagy L.G."/>
            <person name="Martin F."/>
            <person name="Kauserud H."/>
        </authorList>
    </citation>
    <scope>NUCLEOTIDE SEQUENCE</scope>
    <source>
        <strain evidence="1">CBHHK173m</strain>
    </source>
</reference>